<evidence type="ECO:0008006" key="4">
    <source>
        <dbReference type="Google" id="ProtNLM"/>
    </source>
</evidence>
<dbReference type="InterPro" id="IPR052953">
    <property type="entry name" value="Ser-rich/MCO-related"/>
</dbReference>
<evidence type="ECO:0000313" key="2">
    <source>
        <dbReference type="EMBL" id="PUU84382.1"/>
    </source>
</evidence>
<dbReference type="CDD" id="cd00920">
    <property type="entry name" value="Cupredoxin"/>
    <property type="match status" value="1"/>
</dbReference>
<dbReference type="PANTHER" id="PTHR34883">
    <property type="entry name" value="SERINE-RICH PROTEIN, PUTATIVE-RELATED-RELATED"/>
    <property type="match status" value="1"/>
</dbReference>
<evidence type="ECO:0000256" key="1">
    <source>
        <dbReference type="SAM" id="SignalP"/>
    </source>
</evidence>
<dbReference type="STRING" id="42251.A0A2T7A9L0"/>
<evidence type="ECO:0000313" key="3">
    <source>
        <dbReference type="Proteomes" id="UP000244722"/>
    </source>
</evidence>
<dbReference type="EMBL" id="NESQ01000001">
    <property type="protein sequence ID" value="PUU84382.1"/>
    <property type="molecule type" value="Genomic_DNA"/>
</dbReference>
<sequence length="305" mass="30396">MRSSSAISVLSVIGGALATMTEVSSTMAHLMPSSSVKSQAALAQTSAGYGMVSAASTTSAPAMVHTMAPSYVASMAPPSAAAGPMTHTVTVGGAAGLVYVPSQVMAQVNDVIQFVFMSANHTATQSSFDMPCNKLSPDAFDSNFMPNPNNTVVPAPTFKYTVTAKDPTWWYCKQRTGTHCGKGMVFAINPTVEKSFDTFKANAIRINGTASTTAAAATVSAVSSTVTLIGGGGTTAAQSGAGVTTSANPGVVATKSAAAPIVTGWNQGASGASCSCACFCGVGAYPAGDGIGAYGGMGGSLPAPW</sequence>
<reference evidence="2 3" key="1">
    <citation type="submission" date="2017-04" db="EMBL/GenBank/DDBJ databases">
        <title>Draft genome sequence of Tuber borchii Vittad., a whitish edible truffle.</title>
        <authorList>
            <consortium name="DOE Joint Genome Institute"/>
            <person name="Murat C."/>
            <person name="Kuo A."/>
            <person name="Barry K.W."/>
            <person name="Clum A."/>
            <person name="Dockter R.B."/>
            <person name="Fauchery L."/>
            <person name="Iotti M."/>
            <person name="Kohler A."/>
            <person name="Labutti K."/>
            <person name="Lindquist E.A."/>
            <person name="Lipzen A."/>
            <person name="Ohm R.A."/>
            <person name="Wang M."/>
            <person name="Grigoriev I.V."/>
            <person name="Zambonelli A."/>
            <person name="Martin F.M."/>
        </authorList>
    </citation>
    <scope>NUCLEOTIDE SEQUENCE [LARGE SCALE GENOMIC DNA]</scope>
    <source>
        <strain evidence="2 3">Tbo3840</strain>
    </source>
</reference>
<organism evidence="2 3">
    <name type="scientific">Tuber borchii</name>
    <name type="common">White truffle</name>
    <dbReference type="NCBI Taxonomy" id="42251"/>
    <lineage>
        <taxon>Eukaryota</taxon>
        <taxon>Fungi</taxon>
        <taxon>Dikarya</taxon>
        <taxon>Ascomycota</taxon>
        <taxon>Pezizomycotina</taxon>
        <taxon>Pezizomycetes</taxon>
        <taxon>Pezizales</taxon>
        <taxon>Tuberaceae</taxon>
        <taxon>Tuber</taxon>
    </lineage>
</organism>
<dbReference type="Gene3D" id="2.60.40.420">
    <property type="entry name" value="Cupredoxins - blue copper proteins"/>
    <property type="match status" value="1"/>
</dbReference>
<dbReference type="OrthoDB" id="1921208at2759"/>
<dbReference type="InterPro" id="IPR008972">
    <property type="entry name" value="Cupredoxin"/>
</dbReference>
<name>A0A2T7A9L0_TUBBO</name>
<keyword evidence="3" id="KW-1185">Reference proteome</keyword>
<proteinExistence type="predicted"/>
<dbReference type="Proteomes" id="UP000244722">
    <property type="component" value="Unassembled WGS sequence"/>
</dbReference>
<comment type="caution">
    <text evidence="2">The sequence shown here is derived from an EMBL/GenBank/DDBJ whole genome shotgun (WGS) entry which is preliminary data.</text>
</comment>
<dbReference type="PANTHER" id="PTHR34883:SF4">
    <property type="entry name" value="CUPREDOXIN"/>
    <property type="match status" value="1"/>
</dbReference>
<dbReference type="SUPFAM" id="SSF49503">
    <property type="entry name" value="Cupredoxins"/>
    <property type="match status" value="1"/>
</dbReference>
<gene>
    <name evidence="2" type="ORF">B9Z19DRAFT_1117969</name>
</gene>
<protein>
    <recommendedName>
        <fullName evidence="4">Cupredoxin</fullName>
    </recommendedName>
</protein>
<feature type="signal peptide" evidence="1">
    <location>
        <begin position="1"/>
        <end position="18"/>
    </location>
</feature>
<feature type="chain" id="PRO_5015687848" description="Cupredoxin" evidence="1">
    <location>
        <begin position="19"/>
        <end position="305"/>
    </location>
</feature>
<accession>A0A2T7A9L0</accession>
<keyword evidence="1" id="KW-0732">Signal</keyword>
<dbReference type="AlphaFoldDB" id="A0A2T7A9L0"/>